<name>A0A6A6T3I2_9PLEO</name>
<feature type="domain" description="DUF7907" evidence="2">
    <location>
        <begin position="268"/>
        <end position="411"/>
    </location>
</feature>
<feature type="compositionally biased region" description="Low complexity" evidence="1">
    <location>
        <begin position="115"/>
        <end position="132"/>
    </location>
</feature>
<evidence type="ECO:0000256" key="1">
    <source>
        <dbReference type="SAM" id="MobiDB-lite"/>
    </source>
</evidence>
<feature type="compositionally biased region" description="Polar residues" evidence="1">
    <location>
        <begin position="76"/>
        <end position="93"/>
    </location>
</feature>
<feature type="region of interest" description="Disordered" evidence="1">
    <location>
        <begin position="115"/>
        <end position="134"/>
    </location>
</feature>
<dbReference type="Proteomes" id="UP000799324">
    <property type="component" value="Unassembled WGS sequence"/>
</dbReference>
<feature type="region of interest" description="Disordered" evidence="1">
    <location>
        <begin position="62"/>
        <end position="93"/>
    </location>
</feature>
<reference evidence="3" key="1">
    <citation type="journal article" date="2020" name="Stud. Mycol.">
        <title>101 Dothideomycetes genomes: a test case for predicting lifestyles and emergence of pathogens.</title>
        <authorList>
            <person name="Haridas S."/>
            <person name="Albert R."/>
            <person name="Binder M."/>
            <person name="Bloem J."/>
            <person name="Labutti K."/>
            <person name="Salamov A."/>
            <person name="Andreopoulos B."/>
            <person name="Baker S."/>
            <person name="Barry K."/>
            <person name="Bills G."/>
            <person name="Bluhm B."/>
            <person name="Cannon C."/>
            <person name="Castanera R."/>
            <person name="Culley D."/>
            <person name="Daum C."/>
            <person name="Ezra D."/>
            <person name="Gonzalez J."/>
            <person name="Henrissat B."/>
            <person name="Kuo A."/>
            <person name="Liang C."/>
            <person name="Lipzen A."/>
            <person name="Lutzoni F."/>
            <person name="Magnuson J."/>
            <person name="Mondo S."/>
            <person name="Nolan M."/>
            <person name="Ohm R."/>
            <person name="Pangilinan J."/>
            <person name="Park H.-J."/>
            <person name="Ramirez L."/>
            <person name="Alfaro M."/>
            <person name="Sun H."/>
            <person name="Tritt A."/>
            <person name="Yoshinaga Y."/>
            <person name="Zwiers L.-H."/>
            <person name="Turgeon B."/>
            <person name="Goodwin S."/>
            <person name="Spatafora J."/>
            <person name="Crous P."/>
            <person name="Grigoriev I."/>
        </authorList>
    </citation>
    <scope>NUCLEOTIDE SEQUENCE</scope>
    <source>
        <strain evidence="3">CBS 122681</strain>
    </source>
</reference>
<protein>
    <recommendedName>
        <fullName evidence="2">DUF7907 domain-containing protein</fullName>
    </recommendedName>
</protein>
<sequence length="436" mass="47988">MAVPIPVRTSTIASVSKPTDAACVSSCATQTSQYTSLSTFTYDGRTYTGTSTLVSVIEPTNTGCATSSSTSSTSTYDPNKSLSAGNGRTRTSTSTFTYDGRTYTGTSTYVLISASSSPTSSSSSYDPNGSLSDAYGRTRTSTSTFTYDGRTYTGTSTYVVVSTTSSSMSSLSGHPYHPTTTPPTTLTFSTTKTVTVSTTPKSSAHSTTRSRTSTRSSTHTRYTTTTRLDHTWTQHPHATHHPDPNPYNPWDNPWDSSECPPKNFRGGRFYLRSHVIYGLQEFENMYLEYLPETCTQDAGNAIPRLTHQRRKAYPAYYDRSTDSIAFDMCAPRGLTMDRDSDYNSVSSVFITDGVGSARMSIANSRLVWQNDRWGSWLACKRNDNVELYWWDIITNQGIDERFCAKIQLLTENVPRGALGHVHCPAGCRPDHPWAKC</sequence>
<feature type="region of interest" description="Disordered" evidence="1">
    <location>
        <begin position="167"/>
        <end position="221"/>
    </location>
</feature>
<accession>A0A6A6T3I2</accession>
<proteinExistence type="predicted"/>
<dbReference type="EMBL" id="MU004376">
    <property type="protein sequence ID" value="KAF2653701.1"/>
    <property type="molecule type" value="Genomic_DNA"/>
</dbReference>
<evidence type="ECO:0000259" key="2">
    <source>
        <dbReference type="Pfam" id="PF25484"/>
    </source>
</evidence>
<evidence type="ECO:0000313" key="4">
    <source>
        <dbReference type="Proteomes" id="UP000799324"/>
    </source>
</evidence>
<evidence type="ECO:0000313" key="3">
    <source>
        <dbReference type="EMBL" id="KAF2653701.1"/>
    </source>
</evidence>
<organism evidence="3 4">
    <name type="scientific">Lophiostoma macrostomum CBS 122681</name>
    <dbReference type="NCBI Taxonomy" id="1314788"/>
    <lineage>
        <taxon>Eukaryota</taxon>
        <taxon>Fungi</taxon>
        <taxon>Dikarya</taxon>
        <taxon>Ascomycota</taxon>
        <taxon>Pezizomycotina</taxon>
        <taxon>Dothideomycetes</taxon>
        <taxon>Pleosporomycetidae</taxon>
        <taxon>Pleosporales</taxon>
        <taxon>Lophiostomataceae</taxon>
        <taxon>Lophiostoma</taxon>
    </lineage>
</organism>
<feature type="compositionally biased region" description="Low complexity" evidence="1">
    <location>
        <begin position="66"/>
        <end position="75"/>
    </location>
</feature>
<dbReference type="AlphaFoldDB" id="A0A6A6T3I2"/>
<dbReference type="InterPro" id="IPR057229">
    <property type="entry name" value="DUF7907"/>
</dbReference>
<dbReference type="Pfam" id="PF25484">
    <property type="entry name" value="DUF7907"/>
    <property type="match status" value="1"/>
</dbReference>
<keyword evidence="4" id="KW-1185">Reference proteome</keyword>
<gene>
    <name evidence="3" type="ORF">K491DRAFT_780084</name>
</gene>
<dbReference type="OrthoDB" id="160645at2759"/>